<keyword evidence="2" id="KW-1185">Reference proteome</keyword>
<name>A0ABR4H2C8_9EURO</name>
<organism evidence="1 2">
    <name type="scientific">Aspergillus granulosus</name>
    <dbReference type="NCBI Taxonomy" id="176169"/>
    <lineage>
        <taxon>Eukaryota</taxon>
        <taxon>Fungi</taxon>
        <taxon>Dikarya</taxon>
        <taxon>Ascomycota</taxon>
        <taxon>Pezizomycotina</taxon>
        <taxon>Eurotiomycetes</taxon>
        <taxon>Eurotiomycetidae</taxon>
        <taxon>Eurotiales</taxon>
        <taxon>Aspergillaceae</taxon>
        <taxon>Aspergillus</taxon>
        <taxon>Aspergillus subgen. Nidulantes</taxon>
    </lineage>
</organism>
<sequence>MLSPPVDETAKRLDDMKLTGIYYHNFLLPGSSNWDHMMDIIGMNIQRGMPALDPINSEHQKVINMLNRALSGVVLTRQSDFDSFLIKELKKPAKAAKIVIRFETTVHIRAGLRFPVLDLPKTLRGHSNLAEMERIKKWIQSEGALYMTKDPKKRKTHFDTLDRYKKVSVIQTEAGACFRK</sequence>
<evidence type="ECO:0000313" key="2">
    <source>
        <dbReference type="Proteomes" id="UP001610334"/>
    </source>
</evidence>
<gene>
    <name evidence="1" type="ORF">BJX63DRAFT_348631</name>
</gene>
<proteinExistence type="predicted"/>
<comment type="caution">
    <text evidence="1">The sequence shown here is derived from an EMBL/GenBank/DDBJ whole genome shotgun (WGS) entry which is preliminary data.</text>
</comment>
<dbReference type="EMBL" id="JBFXLT010000085">
    <property type="protein sequence ID" value="KAL2809605.1"/>
    <property type="molecule type" value="Genomic_DNA"/>
</dbReference>
<protein>
    <submittedName>
        <fullName evidence="1">Uncharacterized protein</fullName>
    </submittedName>
</protein>
<reference evidence="1 2" key="1">
    <citation type="submission" date="2024-07" db="EMBL/GenBank/DDBJ databases">
        <title>Section-level genome sequencing and comparative genomics of Aspergillus sections Usti and Cavernicolus.</title>
        <authorList>
            <consortium name="Lawrence Berkeley National Laboratory"/>
            <person name="Nybo J.L."/>
            <person name="Vesth T.C."/>
            <person name="Theobald S."/>
            <person name="Frisvad J.C."/>
            <person name="Larsen T.O."/>
            <person name="Kjaerboelling I."/>
            <person name="Rothschild-Mancinelli K."/>
            <person name="Lyhne E.K."/>
            <person name="Kogle M.E."/>
            <person name="Barry K."/>
            <person name="Clum A."/>
            <person name="Na H."/>
            <person name="Ledsgaard L."/>
            <person name="Lin J."/>
            <person name="Lipzen A."/>
            <person name="Kuo A."/>
            <person name="Riley R."/>
            <person name="Mondo S."/>
            <person name="Labutti K."/>
            <person name="Haridas S."/>
            <person name="Pangalinan J."/>
            <person name="Salamov A.A."/>
            <person name="Simmons B.A."/>
            <person name="Magnuson J.K."/>
            <person name="Chen J."/>
            <person name="Drula E."/>
            <person name="Henrissat B."/>
            <person name="Wiebenga A."/>
            <person name="Lubbers R.J."/>
            <person name="Gomes A.C."/>
            <person name="Makela M.R."/>
            <person name="Stajich J."/>
            <person name="Grigoriev I.V."/>
            <person name="Mortensen U.H."/>
            <person name="De Vries R.P."/>
            <person name="Baker S.E."/>
            <person name="Andersen M.R."/>
        </authorList>
    </citation>
    <scope>NUCLEOTIDE SEQUENCE [LARGE SCALE GENOMIC DNA]</scope>
    <source>
        <strain evidence="1 2">CBS 588.65</strain>
    </source>
</reference>
<dbReference type="Proteomes" id="UP001610334">
    <property type="component" value="Unassembled WGS sequence"/>
</dbReference>
<accession>A0ABR4H2C8</accession>
<evidence type="ECO:0000313" key="1">
    <source>
        <dbReference type="EMBL" id="KAL2809605.1"/>
    </source>
</evidence>